<keyword evidence="8" id="KW-1185">Reference proteome</keyword>
<feature type="transmembrane region" description="Helical" evidence="5">
    <location>
        <begin position="344"/>
        <end position="363"/>
    </location>
</feature>
<name>A0ABR9ZXG5_9FIRM</name>
<reference evidence="7 8" key="1">
    <citation type="submission" date="2020-11" db="EMBL/GenBank/DDBJ databases">
        <title>Fusibacter basophilias sp. nov.</title>
        <authorList>
            <person name="Qiu D."/>
        </authorList>
    </citation>
    <scope>NUCLEOTIDE SEQUENCE [LARGE SCALE GENOMIC DNA]</scope>
    <source>
        <strain evidence="7 8">Q10-2</strain>
    </source>
</reference>
<dbReference type="GO" id="GO:0016874">
    <property type="term" value="F:ligase activity"/>
    <property type="evidence" value="ECO:0007669"/>
    <property type="project" value="UniProtKB-KW"/>
</dbReference>
<feature type="transmembrane region" description="Helical" evidence="5">
    <location>
        <begin position="97"/>
        <end position="118"/>
    </location>
</feature>
<comment type="subcellular location">
    <subcellularLocation>
        <location evidence="1">Membrane</location>
        <topology evidence="1">Multi-pass membrane protein</topology>
    </subcellularLocation>
</comment>
<evidence type="ECO:0000256" key="3">
    <source>
        <dbReference type="ARBA" id="ARBA00022989"/>
    </source>
</evidence>
<dbReference type="PANTHER" id="PTHR37422">
    <property type="entry name" value="TEICHURONIC ACID BIOSYNTHESIS PROTEIN TUAE"/>
    <property type="match status" value="1"/>
</dbReference>
<feature type="transmembrane region" description="Helical" evidence="5">
    <location>
        <begin position="441"/>
        <end position="461"/>
    </location>
</feature>
<keyword evidence="3 5" id="KW-1133">Transmembrane helix</keyword>
<feature type="transmembrane region" description="Helical" evidence="5">
    <location>
        <begin position="197"/>
        <end position="215"/>
    </location>
</feature>
<evidence type="ECO:0000259" key="6">
    <source>
        <dbReference type="Pfam" id="PF04932"/>
    </source>
</evidence>
<dbReference type="InterPro" id="IPR051533">
    <property type="entry name" value="WaaL-like"/>
</dbReference>
<evidence type="ECO:0000256" key="1">
    <source>
        <dbReference type="ARBA" id="ARBA00004141"/>
    </source>
</evidence>
<feature type="transmembrane region" description="Helical" evidence="5">
    <location>
        <begin position="64"/>
        <end position="85"/>
    </location>
</feature>
<feature type="transmembrane region" description="Helical" evidence="5">
    <location>
        <begin position="402"/>
        <end position="420"/>
    </location>
</feature>
<dbReference type="InterPro" id="IPR007016">
    <property type="entry name" value="O-antigen_ligase-rel_domated"/>
</dbReference>
<feature type="transmembrane region" description="Helical" evidence="5">
    <location>
        <begin position="130"/>
        <end position="154"/>
    </location>
</feature>
<dbReference type="Proteomes" id="UP000614200">
    <property type="component" value="Unassembled WGS sequence"/>
</dbReference>
<evidence type="ECO:0000256" key="5">
    <source>
        <dbReference type="SAM" id="Phobius"/>
    </source>
</evidence>
<feature type="transmembrane region" description="Helical" evidence="5">
    <location>
        <begin position="247"/>
        <end position="265"/>
    </location>
</feature>
<sequence length="746" mass="86187">MKVKKVDHIGKIIVIIFILTLNMTKVIHIGSTPFNIALSDFILPLLGVLLILRVKTEKFKNIFFIWQWAVLLILWLMVTGIHAILMPEIVAGSMKNLLGEVTKTIISVAYFYVGFNTLKIIEKSIFRKVWFVNSVLFVAIGIAFALMAQMPTLAPLVDVRYRSFFMGTYTDPNHAATFLGLNTFLFFGFSTNEKKKLLRNLYLFMGIISSFLILLTDSRGGLIAIVLAYICFGVLHFRKLYGYGKELLLAIWGMILVAFTLDHFISQNTFISKLYYSFVNFESGLGTREALCKTAWQMALDHPLLGVGRGNYRLNSLPYFEKLNFKYIDNIPHNTYVGLFAETGILGLILFFIPIGVILVYSVRTFKKNQNKSSLHLWGSIFCSILIIVGVQGSILNVENQRVLWFLMGLILYVVLYGCYDQQELFVKNRLEIKRNSNKKIVLIAMTLIVATYLSRNSLYINLNTEWIEDSFIYELPLKDFDKNTEFELNYQIIIAQNGFDQHGVEMQLQERLITGEIVILDRILYTPVNGNEKIIFKKTTNYSDVVLIIKKINPQLNKFRVKPVSLKINHEVVALDQNNLLLKKELLNTPFKFLVMNKKMKAYTSIDELRDTNIDDFFNLSFINLESYETYDRVKYKITTLKELPYKTIFLCCGVPDDLSVLTRAEMSSGVRYFKSETSSVFDTIHEHQVVYFTYDIPKDVQYELRFKIYCVKESKGIYLKNKFSDEIYVELGFNDINLQSLKHK</sequence>
<protein>
    <submittedName>
        <fullName evidence="7">O-antigen ligase family protein</fullName>
    </submittedName>
</protein>
<keyword evidence="7" id="KW-0436">Ligase</keyword>
<dbReference type="Pfam" id="PF04932">
    <property type="entry name" value="Wzy_C"/>
    <property type="match status" value="1"/>
</dbReference>
<dbReference type="EMBL" id="JADKNH010000013">
    <property type="protein sequence ID" value="MBF4695147.1"/>
    <property type="molecule type" value="Genomic_DNA"/>
</dbReference>
<evidence type="ECO:0000256" key="2">
    <source>
        <dbReference type="ARBA" id="ARBA00022692"/>
    </source>
</evidence>
<evidence type="ECO:0000313" key="8">
    <source>
        <dbReference type="Proteomes" id="UP000614200"/>
    </source>
</evidence>
<feature type="transmembrane region" description="Helical" evidence="5">
    <location>
        <begin position="12"/>
        <end position="30"/>
    </location>
</feature>
<proteinExistence type="predicted"/>
<feature type="transmembrane region" description="Helical" evidence="5">
    <location>
        <begin position="174"/>
        <end position="190"/>
    </location>
</feature>
<comment type="caution">
    <text evidence="7">The sequence shown here is derived from an EMBL/GenBank/DDBJ whole genome shotgun (WGS) entry which is preliminary data.</text>
</comment>
<feature type="transmembrane region" description="Helical" evidence="5">
    <location>
        <begin position="221"/>
        <end position="240"/>
    </location>
</feature>
<feature type="transmembrane region" description="Helical" evidence="5">
    <location>
        <begin position="36"/>
        <end position="52"/>
    </location>
</feature>
<accession>A0ABR9ZXG5</accession>
<keyword evidence="2 5" id="KW-0812">Transmembrane</keyword>
<evidence type="ECO:0000256" key="4">
    <source>
        <dbReference type="ARBA" id="ARBA00023136"/>
    </source>
</evidence>
<feature type="domain" description="O-antigen ligase-related" evidence="6">
    <location>
        <begin position="206"/>
        <end position="352"/>
    </location>
</feature>
<dbReference type="PANTHER" id="PTHR37422:SF23">
    <property type="entry name" value="TEICHURONIC ACID BIOSYNTHESIS PROTEIN TUAE"/>
    <property type="match status" value="1"/>
</dbReference>
<evidence type="ECO:0000313" key="7">
    <source>
        <dbReference type="EMBL" id="MBF4695147.1"/>
    </source>
</evidence>
<organism evidence="7 8">
    <name type="scientific">Fusibacter ferrireducens</name>
    <dbReference type="NCBI Taxonomy" id="2785058"/>
    <lineage>
        <taxon>Bacteria</taxon>
        <taxon>Bacillati</taxon>
        <taxon>Bacillota</taxon>
        <taxon>Clostridia</taxon>
        <taxon>Eubacteriales</taxon>
        <taxon>Eubacteriales Family XII. Incertae Sedis</taxon>
        <taxon>Fusibacter</taxon>
    </lineage>
</organism>
<dbReference type="RefSeq" id="WP_194703390.1">
    <property type="nucleotide sequence ID" value="NZ_JADKNH010000013.1"/>
</dbReference>
<gene>
    <name evidence="7" type="ORF">ISU02_18765</name>
</gene>
<feature type="transmembrane region" description="Helical" evidence="5">
    <location>
        <begin position="375"/>
        <end position="396"/>
    </location>
</feature>
<keyword evidence="4 5" id="KW-0472">Membrane</keyword>